<dbReference type="EMBL" id="CM045772">
    <property type="protein sequence ID" value="KAI7985257.1"/>
    <property type="molecule type" value="Genomic_DNA"/>
</dbReference>
<protein>
    <submittedName>
        <fullName evidence="1">Uncharacterized protein</fullName>
    </submittedName>
</protein>
<name>A0ACC0F986_9ERIC</name>
<gene>
    <name evidence="1" type="ORF">LOK49_LG14G02246</name>
</gene>
<keyword evidence="2" id="KW-1185">Reference proteome</keyword>
<reference evidence="1 2" key="1">
    <citation type="journal article" date="2022" name="Plant J.">
        <title>Chromosome-level genome of Camellia lanceoleosa provides a valuable resource for understanding genome evolution and self-incompatibility.</title>
        <authorList>
            <person name="Gong W."/>
            <person name="Xiao S."/>
            <person name="Wang L."/>
            <person name="Liao Z."/>
            <person name="Chang Y."/>
            <person name="Mo W."/>
            <person name="Hu G."/>
            <person name="Li W."/>
            <person name="Zhao G."/>
            <person name="Zhu H."/>
            <person name="Hu X."/>
            <person name="Ji K."/>
            <person name="Xiang X."/>
            <person name="Song Q."/>
            <person name="Yuan D."/>
            <person name="Jin S."/>
            <person name="Zhang L."/>
        </authorList>
    </citation>
    <scope>NUCLEOTIDE SEQUENCE [LARGE SCALE GENOMIC DNA]</scope>
    <source>
        <strain evidence="1">SQ_2022a</strain>
    </source>
</reference>
<sequence length="91" mass="10100">MIPYKLYSGRTVFRLIILGLGYAQHALDSSCSPVVDQGISVIVNLLDLTVCVAFMCVCSIGEVGYFNWLFGLQFTQDSPFCGLRRIDTQTL</sequence>
<organism evidence="1 2">
    <name type="scientific">Camellia lanceoleosa</name>
    <dbReference type="NCBI Taxonomy" id="1840588"/>
    <lineage>
        <taxon>Eukaryota</taxon>
        <taxon>Viridiplantae</taxon>
        <taxon>Streptophyta</taxon>
        <taxon>Embryophyta</taxon>
        <taxon>Tracheophyta</taxon>
        <taxon>Spermatophyta</taxon>
        <taxon>Magnoliopsida</taxon>
        <taxon>eudicotyledons</taxon>
        <taxon>Gunneridae</taxon>
        <taxon>Pentapetalae</taxon>
        <taxon>asterids</taxon>
        <taxon>Ericales</taxon>
        <taxon>Theaceae</taxon>
        <taxon>Camellia</taxon>
    </lineage>
</organism>
<comment type="caution">
    <text evidence="1">The sequence shown here is derived from an EMBL/GenBank/DDBJ whole genome shotgun (WGS) entry which is preliminary data.</text>
</comment>
<evidence type="ECO:0000313" key="1">
    <source>
        <dbReference type="EMBL" id="KAI7985257.1"/>
    </source>
</evidence>
<proteinExistence type="predicted"/>
<dbReference type="Proteomes" id="UP001060215">
    <property type="component" value="Chromosome 15"/>
</dbReference>
<evidence type="ECO:0000313" key="2">
    <source>
        <dbReference type="Proteomes" id="UP001060215"/>
    </source>
</evidence>
<accession>A0ACC0F986</accession>